<organism evidence="8 9">
    <name type="scientific">Hungatella hathewayi</name>
    <dbReference type="NCBI Taxonomy" id="154046"/>
    <lineage>
        <taxon>Bacteria</taxon>
        <taxon>Bacillati</taxon>
        <taxon>Bacillota</taxon>
        <taxon>Clostridia</taxon>
        <taxon>Lachnospirales</taxon>
        <taxon>Lachnospiraceae</taxon>
        <taxon>Hungatella</taxon>
    </lineage>
</organism>
<accession>A0A3E4TST2</accession>
<dbReference type="PANTHER" id="PTHR30429">
    <property type="entry name" value="D-METHIONINE-BINDING LIPOPROTEIN METQ"/>
    <property type="match status" value="1"/>
</dbReference>
<keyword evidence="5" id="KW-0564">Palmitate</keyword>
<name>A0A3E4TST2_9FIRM</name>
<feature type="signal peptide" evidence="7">
    <location>
        <begin position="1"/>
        <end position="18"/>
    </location>
</feature>
<gene>
    <name evidence="8" type="ORF">DXC39_29230</name>
</gene>
<dbReference type="RefSeq" id="WP_007871556.1">
    <property type="nucleotide sequence ID" value="NZ_QRQF01000044.1"/>
</dbReference>
<keyword evidence="4" id="KW-0472">Membrane</keyword>
<keyword evidence="3 7" id="KW-0732">Signal</keyword>
<evidence type="ECO:0000256" key="4">
    <source>
        <dbReference type="ARBA" id="ARBA00023136"/>
    </source>
</evidence>
<dbReference type="PROSITE" id="PS51257">
    <property type="entry name" value="PROKAR_LIPOPROTEIN"/>
    <property type="match status" value="1"/>
</dbReference>
<proteinExistence type="inferred from homology"/>
<comment type="subcellular location">
    <subcellularLocation>
        <location evidence="1">Membrane</location>
        <topology evidence="1">Lipid-anchor</topology>
    </subcellularLocation>
</comment>
<dbReference type="EMBL" id="QSSQ01000051">
    <property type="protein sequence ID" value="RGL94433.1"/>
    <property type="molecule type" value="Genomic_DNA"/>
</dbReference>
<reference evidence="8 9" key="1">
    <citation type="submission" date="2018-08" db="EMBL/GenBank/DDBJ databases">
        <title>A genome reference for cultivated species of the human gut microbiota.</title>
        <authorList>
            <person name="Zou Y."/>
            <person name="Xue W."/>
            <person name="Luo G."/>
        </authorList>
    </citation>
    <scope>NUCLEOTIDE SEQUENCE [LARGE SCALE GENOMIC DNA]</scope>
    <source>
        <strain evidence="8 9">TF05-11AC</strain>
    </source>
</reference>
<dbReference type="InterPro" id="IPR004872">
    <property type="entry name" value="Lipoprotein_NlpA"/>
</dbReference>
<dbReference type="AlphaFoldDB" id="A0A3E4TST2"/>
<dbReference type="GO" id="GO:0016020">
    <property type="term" value="C:membrane"/>
    <property type="evidence" value="ECO:0007669"/>
    <property type="project" value="UniProtKB-SubCell"/>
</dbReference>
<keyword evidence="6" id="KW-0449">Lipoprotein</keyword>
<comment type="similarity">
    <text evidence="2">Belongs to the NlpA lipoprotein family.</text>
</comment>
<sequence>MKKTFKASWKKKAAVAIAAVTALSLFGCSSGSGNAPASTAAAGSEAAGSEAAKEPAEVTTVKVGVVGEYSAQWDTINELLKDDGIQVELMKFTDYAAPNRALNDGEIDLNAFQHKAFLANDVAQKGYDIVDIGDTIIAPLSIYNNKKKISSIEEIKDGDVIAIPSDLTNGGRALKLLEEAGFIVCDPEKGYVPTKADITEYKVKIDIKEAESATLANILPDCAAAIINGGNAFTAGLNPVEDSIYTENVDPSTNEAVPQLINVIAARTADRDNEVYKKIVDAYHTPEVKKTIEDEYQGAFICAWDDAE</sequence>
<evidence type="ECO:0000256" key="6">
    <source>
        <dbReference type="ARBA" id="ARBA00023288"/>
    </source>
</evidence>
<evidence type="ECO:0000313" key="8">
    <source>
        <dbReference type="EMBL" id="RGL94433.1"/>
    </source>
</evidence>
<dbReference type="PANTHER" id="PTHR30429:SF3">
    <property type="entry name" value="LIPOPROTEIN"/>
    <property type="match status" value="1"/>
</dbReference>
<dbReference type="Proteomes" id="UP000261257">
    <property type="component" value="Unassembled WGS sequence"/>
</dbReference>
<protein>
    <submittedName>
        <fullName evidence="8">MetQ/NlpA family ABC transporter substrate-binding protein</fullName>
    </submittedName>
</protein>
<dbReference type="SUPFAM" id="SSF53850">
    <property type="entry name" value="Periplasmic binding protein-like II"/>
    <property type="match status" value="1"/>
</dbReference>
<evidence type="ECO:0000256" key="1">
    <source>
        <dbReference type="ARBA" id="ARBA00004635"/>
    </source>
</evidence>
<evidence type="ECO:0000256" key="5">
    <source>
        <dbReference type="ARBA" id="ARBA00023139"/>
    </source>
</evidence>
<comment type="caution">
    <text evidence="8">The sequence shown here is derived from an EMBL/GenBank/DDBJ whole genome shotgun (WGS) entry which is preliminary data.</text>
</comment>
<evidence type="ECO:0000256" key="3">
    <source>
        <dbReference type="ARBA" id="ARBA00022729"/>
    </source>
</evidence>
<dbReference type="Gene3D" id="3.40.190.10">
    <property type="entry name" value="Periplasmic binding protein-like II"/>
    <property type="match status" value="2"/>
</dbReference>
<feature type="chain" id="PRO_5039486720" evidence="7">
    <location>
        <begin position="19"/>
        <end position="308"/>
    </location>
</feature>
<evidence type="ECO:0000256" key="7">
    <source>
        <dbReference type="SAM" id="SignalP"/>
    </source>
</evidence>
<evidence type="ECO:0000256" key="2">
    <source>
        <dbReference type="ARBA" id="ARBA00008973"/>
    </source>
</evidence>
<evidence type="ECO:0000313" key="9">
    <source>
        <dbReference type="Proteomes" id="UP000261257"/>
    </source>
</evidence>
<dbReference type="Pfam" id="PF03180">
    <property type="entry name" value="Lipoprotein_9"/>
    <property type="match status" value="1"/>
</dbReference>